<evidence type="ECO:0000313" key="6">
    <source>
        <dbReference type="EMBL" id="QGM27850.1"/>
    </source>
</evidence>
<evidence type="ECO:0000256" key="2">
    <source>
        <dbReference type="ARBA" id="ARBA00022908"/>
    </source>
</evidence>
<dbReference type="Gene3D" id="1.10.443.10">
    <property type="entry name" value="Intergrase catalytic core"/>
    <property type="match status" value="1"/>
</dbReference>
<dbReference type="PANTHER" id="PTHR30629">
    <property type="entry name" value="PROPHAGE INTEGRASE"/>
    <property type="match status" value="1"/>
</dbReference>
<evidence type="ECO:0000256" key="3">
    <source>
        <dbReference type="ARBA" id="ARBA00023125"/>
    </source>
</evidence>
<comment type="similarity">
    <text evidence="1">Belongs to the 'phage' integrase family.</text>
</comment>
<gene>
    <name evidence="6" type="ORF">GJD93_09220</name>
</gene>
<dbReference type="AlphaFoldDB" id="A0AAP9GVY0"/>
<dbReference type="GO" id="GO:0015074">
    <property type="term" value="P:DNA integration"/>
    <property type="evidence" value="ECO:0007669"/>
    <property type="project" value="UniProtKB-KW"/>
</dbReference>
<dbReference type="InterPro" id="IPR053876">
    <property type="entry name" value="Phage_int_M"/>
</dbReference>
<dbReference type="PANTHER" id="PTHR30629:SF2">
    <property type="entry name" value="PROPHAGE INTEGRASE INTS-RELATED"/>
    <property type="match status" value="1"/>
</dbReference>
<sequence>MKIETGLKVLFVALQDPEKWGKEQDVRNICPEVQVKGLRLVATAKAVRGLVRLTYQGKKVSQGLGSCTHDELARFLPDWVNQVEQFHARLSQGLDPFAEDEKSKKEMTFRHFANEVYLPSARVSKRSYRDDESRLRKHILPYLGEKRFDELNMALVIDVLHSAKATGLKSATVNRIGALLSVICNLAIDHELIASNPMKRVKKLRENNQIERYLSEDEIQKLWPILNDPDRYGIGNNTITAITKFLLLTGVRKREALDMKWSDVDLSKASWHLKYNKSGKARYVTLSEDAVEVLQSMPKISEFIFANPQTQKPYNDIRKTFDKIMQCAGITNMRIHDLRHSFASLAVNSGESLFVVQKLLGHASPQTTQRYAHLQTSTLHQASTNVANMIRQQSATI</sequence>
<dbReference type="Gene3D" id="1.10.150.130">
    <property type="match status" value="1"/>
</dbReference>
<dbReference type="CDD" id="cd00796">
    <property type="entry name" value="INT_Rci_Hp1_C"/>
    <property type="match status" value="1"/>
</dbReference>
<dbReference type="Proteomes" id="UP000405075">
    <property type="component" value="Chromosome"/>
</dbReference>
<evidence type="ECO:0000313" key="7">
    <source>
        <dbReference type="Proteomes" id="UP000405075"/>
    </source>
</evidence>
<dbReference type="InterPro" id="IPR002104">
    <property type="entry name" value="Integrase_catalytic"/>
</dbReference>
<dbReference type="SUPFAM" id="SSF56349">
    <property type="entry name" value="DNA breaking-rejoining enzymes"/>
    <property type="match status" value="1"/>
</dbReference>
<dbReference type="GO" id="GO:0006310">
    <property type="term" value="P:DNA recombination"/>
    <property type="evidence" value="ECO:0007669"/>
    <property type="project" value="UniProtKB-KW"/>
</dbReference>
<evidence type="ECO:0000256" key="4">
    <source>
        <dbReference type="ARBA" id="ARBA00023172"/>
    </source>
</evidence>
<dbReference type="InterPro" id="IPR050808">
    <property type="entry name" value="Phage_Integrase"/>
</dbReference>
<feature type="domain" description="Tyr recombinase" evidence="5">
    <location>
        <begin position="209"/>
        <end position="386"/>
    </location>
</feature>
<dbReference type="PROSITE" id="PS51898">
    <property type="entry name" value="TYR_RECOMBINASE"/>
    <property type="match status" value="1"/>
</dbReference>
<protein>
    <submittedName>
        <fullName evidence="6">Tyrosine-type recombinase/integrase</fullName>
    </submittedName>
</protein>
<keyword evidence="2" id="KW-0229">DNA integration</keyword>
<dbReference type="Pfam" id="PF00589">
    <property type="entry name" value="Phage_integrase"/>
    <property type="match status" value="1"/>
</dbReference>
<dbReference type="InterPro" id="IPR011010">
    <property type="entry name" value="DNA_brk_join_enz"/>
</dbReference>
<accession>A0AAP9GVY0</accession>
<dbReference type="Pfam" id="PF22022">
    <property type="entry name" value="Phage_int_M"/>
    <property type="match status" value="1"/>
</dbReference>
<keyword evidence="4" id="KW-0233">DNA recombination</keyword>
<dbReference type="GO" id="GO:0003677">
    <property type="term" value="F:DNA binding"/>
    <property type="evidence" value="ECO:0007669"/>
    <property type="project" value="UniProtKB-KW"/>
</dbReference>
<name>A0AAP9GVY0_9GAMM</name>
<proteinExistence type="inferred from homology"/>
<evidence type="ECO:0000259" key="5">
    <source>
        <dbReference type="PROSITE" id="PS51898"/>
    </source>
</evidence>
<dbReference type="InterPro" id="IPR010998">
    <property type="entry name" value="Integrase_recombinase_N"/>
</dbReference>
<dbReference type="RefSeq" id="WP_154320826.1">
    <property type="nucleotide sequence ID" value="NZ_CP046045.1"/>
</dbReference>
<dbReference type="InterPro" id="IPR013762">
    <property type="entry name" value="Integrase-like_cat_sf"/>
</dbReference>
<reference evidence="7" key="1">
    <citation type="submission" date="2019-11" db="EMBL/GenBank/DDBJ databases">
        <title>Escherichia coli 1916D6.</title>
        <authorList>
            <person name="Yao H."/>
            <person name="Du X."/>
            <person name="Yu R."/>
            <person name="Li A."/>
        </authorList>
    </citation>
    <scope>NUCLEOTIDE SEQUENCE [LARGE SCALE GENOMIC DNA]</scope>
    <source>
        <strain evidence="7">19110F47</strain>
    </source>
</reference>
<dbReference type="EMBL" id="CP046045">
    <property type="protein sequence ID" value="QGM27850.1"/>
    <property type="molecule type" value="Genomic_DNA"/>
</dbReference>
<organism evidence="6 7">
    <name type="scientific">Acinetobacter towneri</name>
    <dbReference type="NCBI Taxonomy" id="202956"/>
    <lineage>
        <taxon>Bacteria</taxon>
        <taxon>Pseudomonadati</taxon>
        <taxon>Pseudomonadota</taxon>
        <taxon>Gammaproteobacteria</taxon>
        <taxon>Moraxellales</taxon>
        <taxon>Moraxellaceae</taxon>
        <taxon>Acinetobacter</taxon>
    </lineage>
</organism>
<evidence type="ECO:0000256" key="1">
    <source>
        <dbReference type="ARBA" id="ARBA00008857"/>
    </source>
</evidence>
<keyword evidence="3" id="KW-0238">DNA-binding</keyword>